<dbReference type="EMBL" id="BNBE01000001">
    <property type="protein sequence ID" value="GHF94580.1"/>
    <property type="molecule type" value="Genomic_DNA"/>
</dbReference>
<keyword evidence="2" id="KW-1185">Reference proteome</keyword>
<reference evidence="1" key="1">
    <citation type="journal article" date="2014" name="Int. J. Syst. Evol. Microbiol.">
        <title>Complete genome sequence of Corynebacterium casei LMG S-19264T (=DSM 44701T), isolated from a smear-ripened cheese.</title>
        <authorList>
            <consortium name="US DOE Joint Genome Institute (JGI-PGF)"/>
            <person name="Walter F."/>
            <person name="Albersmeier A."/>
            <person name="Kalinowski J."/>
            <person name="Ruckert C."/>
        </authorList>
    </citation>
    <scope>NUCLEOTIDE SEQUENCE</scope>
    <source>
        <strain evidence="1">JCM 4122</strain>
    </source>
</reference>
<dbReference type="AlphaFoldDB" id="A0A919BL41"/>
<reference evidence="1" key="2">
    <citation type="submission" date="2020-09" db="EMBL/GenBank/DDBJ databases">
        <authorList>
            <person name="Sun Q."/>
            <person name="Ohkuma M."/>
        </authorList>
    </citation>
    <scope>NUCLEOTIDE SEQUENCE</scope>
    <source>
        <strain evidence="1">JCM 4122</strain>
    </source>
</reference>
<sequence length="329" mass="36656">MGVRRRALRRRRGERFAPAFDPDFGDRALTEARHDIVIGRWQGVRNLLAATGDDWARRTHRIRLLSHAAAGSSTVETWRAAEPHSADAAVLRAATEVVRVFDAAIAAGRGAAIDRSRIDAAVDACRGAAEAAPADPMPWVSLLSVARLYEGGVPRRELRYWFDELRRRDPYNTEGHVQVLRYLSARWHGTHGSMYDFARDAAGVAPPGSALPVLVQVARVEEYRYIADGALGRGPVRGFDQHWKHELAVTELRRTHDRWILGRDRSLPIPPEEVGDLNFLAHAACHAGQAELARELMELLGARAAWVPWSYTGDPEEQFTRFREGLGVG</sequence>
<evidence type="ECO:0000313" key="1">
    <source>
        <dbReference type="EMBL" id="GHF94580.1"/>
    </source>
</evidence>
<proteinExistence type="predicted"/>
<gene>
    <name evidence="1" type="ORF">GCM10017667_25840</name>
</gene>
<accession>A0A919BL41</accession>
<evidence type="ECO:0008006" key="3">
    <source>
        <dbReference type="Google" id="ProtNLM"/>
    </source>
</evidence>
<dbReference type="RefSeq" id="WP_150229420.1">
    <property type="nucleotide sequence ID" value="NZ_BNBE01000001.1"/>
</dbReference>
<comment type="caution">
    <text evidence="1">The sequence shown here is derived from an EMBL/GenBank/DDBJ whole genome shotgun (WGS) entry which is preliminary data.</text>
</comment>
<name>A0A919BL41_STRFL</name>
<dbReference type="Proteomes" id="UP000632849">
    <property type="component" value="Unassembled WGS sequence"/>
</dbReference>
<protein>
    <recommendedName>
        <fullName evidence="3">DUF4034 domain-containing protein</fullName>
    </recommendedName>
</protein>
<evidence type="ECO:0000313" key="2">
    <source>
        <dbReference type="Proteomes" id="UP000632849"/>
    </source>
</evidence>
<organism evidence="1 2">
    <name type="scientific">Streptomyces filamentosus</name>
    <name type="common">Streptomyces roseosporus</name>
    <dbReference type="NCBI Taxonomy" id="67294"/>
    <lineage>
        <taxon>Bacteria</taxon>
        <taxon>Bacillati</taxon>
        <taxon>Actinomycetota</taxon>
        <taxon>Actinomycetes</taxon>
        <taxon>Kitasatosporales</taxon>
        <taxon>Streptomycetaceae</taxon>
        <taxon>Streptomyces</taxon>
    </lineage>
</organism>
<dbReference type="GeneID" id="95660225"/>